<dbReference type="EC" id="3.1.3.48" evidence="2"/>
<dbReference type="GO" id="GO:0043409">
    <property type="term" value="P:negative regulation of MAPK cascade"/>
    <property type="evidence" value="ECO:0007669"/>
    <property type="project" value="TreeGrafter"/>
</dbReference>
<keyword evidence="4" id="KW-0904">Protein phosphatase</keyword>
<dbReference type="SMART" id="SM00195">
    <property type="entry name" value="DSPc"/>
    <property type="match status" value="1"/>
</dbReference>
<geneLocation type="mitochondrion" evidence="8"/>
<gene>
    <name evidence="7" type="ORF">PBRA_004997</name>
    <name evidence="8" type="ORF">PLBR_LOCUS6480</name>
</gene>
<evidence type="ECO:0000259" key="6">
    <source>
        <dbReference type="PROSITE" id="PS50056"/>
    </source>
</evidence>
<dbReference type="EMBL" id="CDSF01000057">
    <property type="protein sequence ID" value="CEO96326.1"/>
    <property type="molecule type" value="Genomic_DNA"/>
</dbReference>
<keyword evidence="3" id="KW-0378">Hydrolase</keyword>
<name>A0A0G4IM50_PLABS</name>
<evidence type="ECO:0000256" key="4">
    <source>
        <dbReference type="ARBA" id="ARBA00022912"/>
    </source>
</evidence>
<dbReference type="InterPro" id="IPR020422">
    <property type="entry name" value="TYR_PHOSPHATASE_DUAL_dom"/>
</dbReference>
<accession>A0A0G4IM50</accession>
<dbReference type="InterPro" id="IPR000387">
    <property type="entry name" value="Tyr_Pase_dom"/>
</dbReference>
<proteinExistence type="inferred from homology"/>
<reference evidence="7 9" key="1">
    <citation type="submission" date="2015-02" db="EMBL/GenBank/DDBJ databases">
        <authorList>
            <person name="Chooi Y.-H."/>
        </authorList>
    </citation>
    <scope>NUCLEOTIDE SEQUENCE [LARGE SCALE GENOMIC DNA]</scope>
    <source>
        <strain evidence="7">E3</strain>
    </source>
</reference>
<dbReference type="OrthoDB" id="285418at2759"/>
<organism evidence="7 9">
    <name type="scientific">Plasmodiophora brassicae</name>
    <name type="common">Clubroot disease agent</name>
    <dbReference type="NCBI Taxonomy" id="37360"/>
    <lineage>
        <taxon>Eukaryota</taxon>
        <taxon>Sar</taxon>
        <taxon>Rhizaria</taxon>
        <taxon>Endomyxa</taxon>
        <taxon>Phytomyxea</taxon>
        <taxon>Plasmodiophorida</taxon>
        <taxon>Plasmodiophoridae</taxon>
        <taxon>Plasmodiophora</taxon>
    </lineage>
</organism>
<dbReference type="PROSITE" id="PS50054">
    <property type="entry name" value="TYR_PHOSPHATASE_DUAL"/>
    <property type="match status" value="1"/>
</dbReference>
<keyword evidence="9" id="KW-1185">Reference proteome</keyword>
<dbReference type="PANTHER" id="PTHR10159">
    <property type="entry name" value="DUAL SPECIFICITY PROTEIN PHOSPHATASE"/>
    <property type="match status" value="1"/>
</dbReference>
<dbReference type="GO" id="GO:0004725">
    <property type="term" value="F:protein tyrosine phosphatase activity"/>
    <property type="evidence" value="ECO:0007669"/>
    <property type="project" value="UniProtKB-EC"/>
</dbReference>
<dbReference type="GO" id="GO:0005737">
    <property type="term" value="C:cytoplasm"/>
    <property type="evidence" value="ECO:0007669"/>
    <property type="project" value="TreeGrafter"/>
</dbReference>
<dbReference type="PROSITE" id="PS50056">
    <property type="entry name" value="TYR_PHOSPHATASE_2"/>
    <property type="match status" value="1"/>
</dbReference>
<evidence type="ECO:0000313" key="9">
    <source>
        <dbReference type="Proteomes" id="UP000039324"/>
    </source>
</evidence>
<dbReference type="InterPro" id="IPR029021">
    <property type="entry name" value="Prot-tyrosine_phosphatase-like"/>
</dbReference>
<dbReference type="Pfam" id="PF00782">
    <property type="entry name" value="DSPc"/>
    <property type="match status" value="1"/>
</dbReference>
<dbReference type="Proteomes" id="UP000039324">
    <property type="component" value="Unassembled WGS sequence"/>
</dbReference>
<feature type="domain" description="Tyrosine specific protein phosphatases" evidence="6">
    <location>
        <begin position="73"/>
        <end position="132"/>
    </location>
</feature>
<evidence type="ECO:0000256" key="1">
    <source>
        <dbReference type="ARBA" id="ARBA00008601"/>
    </source>
</evidence>
<dbReference type="InterPro" id="IPR000340">
    <property type="entry name" value="Dual-sp_phosphatase_cat-dom"/>
</dbReference>
<evidence type="ECO:0000313" key="7">
    <source>
        <dbReference type="EMBL" id="CEO96326.1"/>
    </source>
</evidence>
<dbReference type="CDD" id="cd14498">
    <property type="entry name" value="DSP"/>
    <property type="match status" value="1"/>
</dbReference>
<keyword evidence="8" id="KW-0496">Mitochondrion</keyword>
<dbReference type="STRING" id="37360.A0A0G4IM50"/>
<evidence type="ECO:0000256" key="3">
    <source>
        <dbReference type="ARBA" id="ARBA00022801"/>
    </source>
</evidence>
<dbReference type="PANTHER" id="PTHR10159:SF519">
    <property type="entry name" value="DUAL SPECIFICITY PROTEIN PHOSPHATASE MPK3"/>
    <property type="match status" value="1"/>
</dbReference>
<reference evidence="8 10" key="2">
    <citation type="submission" date="2018-03" db="EMBL/GenBank/DDBJ databases">
        <authorList>
            <person name="Fogelqvist J."/>
        </authorList>
    </citation>
    <scope>NUCLEOTIDE SEQUENCE [LARGE SCALE GENOMIC DNA]</scope>
</reference>
<evidence type="ECO:0000256" key="2">
    <source>
        <dbReference type="ARBA" id="ARBA00013064"/>
    </source>
</evidence>
<feature type="domain" description="Tyrosine-protein phosphatase" evidence="5">
    <location>
        <begin position="10"/>
        <end position="153"/>
    </location>
</feature>
<protein>
    <recommendedName>
        <fullName evidence="2">protein-tyrosine-phosphatase</fullName>
        <ecNumber evidence="2">3.1.3.48</ecNumber>
    </recommendedName>
</protein>
<dbReference type="Proteomes" id="UP000290189">
    <property type="component" value="Unassembled WGS sequence"/>
</dbReference>
<evidence type="ECO:0000259" key="5">
    <source>
        <dbReference type="PROSITE" id="PS50054"/>
    </source>
</evidence>
<sequence>MVVDPSLLWRASEIVPGALYLGGKHDAKQGTALRHYGIGLIINCAKECKPEEGRTVPTMNLELHDSVRQIITPHFESTFNAIQQARQRNVAVLVHCVSGVSRAPTICIAYLLMSSPDLSLKDALGFVRERRPIIRPNAGFLRQLMAYEVQARALPASTLALPKRAQRRLDGEDNDVCSALYDVTAAPGGDTAVIMGRIGAVGRSEGVRWDSVRIKSPGVVRCTCTIDQRTSTPDAVQELLRALPLVSDCCLLRFQPVALNK</sequence>
<dbReference type="SUPFAM" id="SSF52799">
    <property type="entry name" value="(Phosphotyrosine protein) phosphatases II"/>
    <property type="match status" value="1"/>
</dbReference>
<dbReference type="EMBL" id="OVEO01000011">
    <property type="protein sequence ID" value="SPQ99265.1"/>
    <property type="molecule type" value="Genomic_DNA"/>
</dbReference>
<dbReference type="AlphaFoldDB" id="A0A0G4IM50"/>
<dbReference type="Gene3D" id="3.90.190.10">
    <property type="entry name" value="Protein tyrosine phosphatase superfamily"/>
    <property type="match status" value="1"/>
</dbReference>
<evidence type="ECO:0000313" key="8">
    <source>
        <dbReference type="EMBL" id="SPQ99265.1"/>
    </source>
</evidence>
<evidence type="ECO:0000313" key="10">
    <source>
        <dbReference type="Proteomes" id="UP000290189"/>
    </source>
</evidence>
<comment type="similarity">
    <text evidence="1">Belongs to the protein-tyrosine phosphatase family. Non-receptor class dual specificity subfamily.</text>
</comment>